<organism evidence="2 3">
    <name type="scientific">Candidatus Gottesmanbacteria bacterium RIFCSPLOWO2_01_FULL_42_22</name>
    <dbReference type="NCBI Taxonomy" id="1798391"/>
    <lineage>
        <taxon>Bacteria</taxon>
        <taxon>Candidatus Gottesmaniibacteriota</taxon>
    </lineage>
</organism>
<gene>
    <name evidence="2" type="ORF">A2968_06935</name>
</gene>
<keyword evidence="1" id="KW-0472">Membrane</keyword>
<keyword evidence="1" id="KW-1133">Transmembrane helix</keyword>
<evidence type="ECO:0000313" key="3">
    <source>
        <dbReference type="Proteomes" id="UP000176228"/>
    </source>
</evidence>
<reference evidence="2 3" key="1">
    <citation type="journal article" date="2016" name="Nat. Commun.">
        <title>Thousands of microbial genomes shed light on interconnected biogeochemical processes in an aquifer system.</title>
        <authorList>
            <person name="Anantharaman K."/>
            <person name="Brown C.T."/>
            <person name="Hug L.A."/>
            <person name="Sharon I."/>
            <person name="Castelle C.J."/>
            <person name="Probst A.J."/>
            <person name="Thomas B.C."/>
            <person name="Singh A."/>
            <person name="Wilkins M.J."/>
            <person name="Karaoz U."/>
            <person name="Brodie E.L."/>
            <person name="Williams K.H."/>
            <person name="Hubbard S.S."/>
            <person name="Banfield J.F."/>
        </authorList>
    </citation>
    <scope>NUCLEOTIDE SEQUENCE [LARGE SCALE GENOMIC DNA]</scope>
</reference>
<dbReference type="SUPFAM" id="SSF81301">
    <property type="entry name" value="Nucleotidyltransferase"/>
    <property type="match status" value="1"/>
</dbReference>
<evidence type="ECO:0008006" key="4">
    <source>
        <dbReference type="Google" id="ProtNLM"/>
    </source>
</evidence>
<dbReference type="InterPro" id="IPR043519">
    <property type="entry name" value="NT_sf"/>
</dbReference>
<dbReference type="EMBL" id="MFJU01000042">
    <property type="protein sequence ID" value="OGG32973.1"/>
    <property type="molecule type" value="Genomic_DNA"/>
</dbReference>
<feature type="transmembrane region" description="Helical" evidence="1">
    <location>
        <begin position="131"/>
        <end position="149"/>
    </location>
</feature>
<keyword evidence="1" id="KW-0812">Transmembrane</keyword>
<comment type="caution">
    <text evidence="2">The sequence shown here is derived from an EMBL/GenBank/DDBJ whole genome shotgun (WGS) entry which is preliminary data.</text>
</comment>
<feature type="transmembrane region" description="Helical" evidence="1">
    <location>
        <begin position="91"/>
        <end position="111"/>
    </location>
</feature>
<evidence type="ECO:0000313" key="2">
    <source>
        <dbReference type="EMBL" id="OGG32973.1"/>
    </source>
</evidence>
<dbReference type="Proteomes" id="UP000176228">
    <property type="component" value="Unassembled WGS sequence"/>
</dbReference>
<evidence type="ECO:0000256" key="1">
    <source>
        <dbReference type="SAM" id="Phobius"/>
    </source>
</evidence>
<name>A0A1F6B867_9BACT</name>
<accession>A0A1F6B867</accession>
<proteinExistence type="predicted"/>
<sequence>MPLSLADAILRTVCYADIFDYPLTLPEIRKYLIGAKYSQGKERELKKKADSIPQISRKSDFYFLKGKDVIVNYRKRREYFSSQKMIKLKKILKFLSFFPFVLMIALTGTLAMNNADRDDDIDLLLVIDNRFIWTTRFFIVSILKVLGLYRNPKDKKASNKICLNMYLDENHLELPVAERDLYSAHEVIQLKPVYDKDGYYQRFRSANSWIAQFLPNSEVYHTRHVMNHTPGMNAKGNLMESFFRKIQLWKIKKNQTKEIIRQGYLRFHPHDNRGDILKQFEVKLKNYKG</sequence>
<dbReference type="AlphaFoldDB" id="A0A1F6B867"/>
<protein>
    <recommendedName>
        <fullName evidence="4">Polymerase nucleotidyl transferase domain-containing protein</fullName>
    </recommendedName>
</protein>
<dbReference type="STRING" id="1798391.A2968_06935"/>